<proteinExistence type="predicted"/>
<dbReference type="EMBL" id="JAAMOW010000008">
    <property type="protein sequence ID" value="NGY06246.1"/>
    <property type="molecule type" value="Genomic_DNA"/>
</dbReference>
<protein>
    <submittedName>
        <fullName evidence="1">Uncharacterized protein</fullName>
    </submittedName>
</protein>
<comment type="caution">
    <text evidence="1">The sequence shown here is derived from an EMBL/GenBank/DDBJ whole genome shotgun (WGS) entry which is preliminary data.</text>
</comment>
<dbReference type="RefSeq" id="WP_166259366.1">
    <property type="nucleotide sequence ID" value="NZ_JAAMOW010000008.1"/>
</dbReference>
<accession>A0A6M2BUG8</accession>
<dbReference type="Proteomes" id="UP000472676">
    <property type="component" value="Unassembled WGS sequence"/>
</dbReference>
<evidence type="ECO:0000313" key="1">
    <source>
        <dbReference type="EMBL" id="NGY06246.1"/>
    </source>
</evidence>
<evidence type="ECO:0000313" key="2">
    <source>
        <dbReference type="Proteomes" id="UP000472676"/>
    </source>
</evidence>
<sequence>MTANSGGAAATIDGKWSVTIHGPTGPQETTLRLETVDGVLGGDQSAMGQVETLQEVSFDGRTGEIAWINKIKKPLPITLKFRGTIEGNTMSGKVNAAIMGSFPFTAVKL</sequence>
<gene>
    <name evidence="1" type="ORF">G7Y85_15845</name>
</gene>
<reference evidence="1 2" key="1">
    <citation type="journal article" date="2014" name="Int. J. Syst. Evol. Microbiol.">
        <title>Solimonas terrae sp. nov., isolated from soil.</title>
        <authorList>
            <person name="Kim S.J."/>
            <person name="Moon J.Y."/>
            <person name="Weon H.Y."/>
            <person name="Ahn J.H."/>
            <person name="Chen W.M."/>
            <person name="Kwon S.W."/>
        </authorList>
    </citation>
    <scope>NUCLEOTIDE SEQUENCE [LARGE SCALE GENOMIC DNA]</scope>
    <source>
        <strain evidence="1 2">KIS83-12</strain>
    </source>
</reference>
<organism evidence="1 2">
    <name type="scientific">Solimonas terrae</name>
    <dbReference type="NCBI Taxonomy" id="1396819"/>
    <lineage>
        <taxon>Bacteria</taxon>
        <taxon>Pseudomonadati</taxon>
        <taxon>Pseudomonadota</taxon>
        <taxon>Gammaproteobacteria</taxon>
        <taxon>Nevskiales</taxon>
        <taxon>Nevskiaceae</taxon>
        <taxon>Solimonas</taxon>
    </lineage>
</organism>
<keyword evidence="2" id="KW-1185">Reference proteome</keyword>
<name>A0A6M2BUG8_9GAMM</name>
<dbReference type="AlphaFoldDB" id="A0A6M2BUG8"/>